<accession>A0ABV2YJ72</accession>
<proteinExistence type="predicted"/>
<keyword evidence="1" id="KW-0812">Transmembrane</keyword>
<comment type="caution">
    <text evidence="2">The sequence shown here is derived from an EMBL/GenBank/DDBJ whole genome shotgun (WGS) entry which is preliminary data.</text>
</comment>
<dbReference type="Proteomes" id="UP001550850">
    <property type="component" value="Unassembled WGS sequence"/>
</dbReference>
<name>A0ABV2YJ72_9ACTN</name>
<feature type="transmembrane region" description="Helical" evidence="1">
    <location>
        <begin position="110"/>
        <end position="130"/>
    </location>
</feature>
<evidence type="ECO:0000313" key="2">
    <source>
        <dbReference type="EMBL" id="MEU3555779.1"/>
    </source>
</evidence>
<feature type="transmembrane region" description="Helical" evidence="1">
    <location>
        <begin position="142"/>
        <end position="163"/>
    </location>
</feature>
<keyword evidence="3" id="KW-1185">Reference proteome</keyword>
<feature type="transmembrane region" description="Helical" evidence="1">
    <location>
        <begin position="203"/>
        <end position="222"/>
    </location>
</feature>
<protein>
    <submittedName>
        <fullName evidence="2">Yip1 family protein</fullName>
    </submittedName>
</protein>
<keyword evidence="1" id="KW-0472">Membrane</keyword>
<dbReference type="EMBL" id="JBEZUR010000023">
    <property type="protein sequence ID" value="MEU3555779.1"/>
    <property type="molecule type" value="Genomic_DNA"/>
</dbReference>
<organism evidence="2 3">
    <name type="scientific">Streptomyces fragilis</name>
    <dbReference type="NCBI Taxonomy" id="67301"/>
    <lineage>
        <taxon>Bacteria</taxon>
        <taxon>Bacillati</taxon>
        <taxon>Actinomycetota</taxon>
        <taxon>Actinomycetes</taxon>
        <taxon>Kitasatosporales</taxon>
        <taxon>Streptomycetaceae</taxon>
        <taxon>Streptomyces</taxon>
    </lineage>
</organism>
<keyword evidence="1" id="KW-1133">Transmembrane helix</keyword>
<gene>
    <name evidence="2" type="ORF">AB0E65_16415</name>
</gene>
<feature type="transmembrane region" description="Helical" evidence="1">
    <location>
        <begin position="78"/>
        <end position="98"/>
    </location>
</feature>
<dbReference type="RefSeq" id="WP_108955570.1">
    <property type="nucleotide sequence ID" value="NZ_BEVZ01000006.1"/>
</dbReference>
<evidence type="ECO:0000313" key="3">
    <source>
        <dbReference type="Proteomes" id="UP001550850"/>
    </source>
</evidence>
<feature type="transmembrane region" description="Helical" evidence="1">
    <location>
        <begin position="169"/>
        <end position="191"/>
    </location>
</feature>
<evidence type="ECO:0000256" key="1">
    <source>
        <dbReference type="SAM" id="Phobius"/>
    </source>
</evidence>
<reference evidence="2 3" key="1">
    <citation type="submission" date="2024-06" db="EMBL/GenBank/DDBJ databases">
        <title>The Natural Products Discovery Center: Release of the First 8490 Sequenced Strains for Exploring Actinobacteria Biosynthetic Diversity.</title>
        <authorList>
            <person name="Kalkreuter E."/>
            <person name="Kautsar S.A."/>
            <person name="Yang D."/>
            <person name="Bader C.D."/>
            <person name="Teijaro C.N."/>
            <person name="Fluegel L."/>
            <person name="Davis C.M."/>
            <person name="Simpson J.R."/>
            <person name="Lauterbach L."/>
            <person name="Steele A.D."/>
            <person name="Gui C."/>
            <person name="Meng S."/>
            <person name="Li G."/>
            <person name="Viehrig K."/>
            <person name="Ye F."/>
            <person name="Su P."/>
            <person name="Kiefer A.F."/>
            <person name="Nichols A."/>
            <person name="Cepeda A.J."/>
            <person name="Yan W."/>
            <person name="Fan B."/>
            <person name="Jiang Y."/>
            <person name="Adhikari A."/>
            <person name="Zheng C.-J."/>
            <person name="Schuster L."/>
            <person name="Cowan T.M."/>
            <person name="Smanski M.J."/>
            <person name="Chevrette M.G."/>
            <person name="De Carvalho L.P.S."/>
            <person name="Shen B."/>
        </authorList>
    </citation>
    <scope>NUCLEOTIDE SEQUENCE [LARGE SCALE GENOMIC DNA]</scope>
    <source>
        <strain evidence="2 3">NPDC038104</strain>
    </source>
</reference>
<sequence>MGIQPWVIVEAPDARGLRKVVINGEVVGSAWSFDELVRILGRLGHPPSMDMDDPATVLWRGGDRAAWPDRPWRRRATAAVMLLGLLASAVLHMLIGWPDALKALTFAQRIVGAIFVLAGLVQCVAAAAVFDHFGRRHARASGALVLLGAFIALPTSATLIFMWLEEREYTPYLLVFVPLSLWSVWALFLLVREKAWRGVPQPKKFAAGVLFSGLLTAVSLAYSTMYQPTAEPIRFVLKATFGRPQTDTDSDYVAVPLTLYVKNDGGIPVYIVNDDYTVWGSAFSRSKEGEGLRNWAQDTKFRYVPEAERYARASDREVLRTGHFYGPGAWLDAGEEFSSQKVVRLPKDAPYSELEATVGMNYMRKDRGRIEDRFGSPVFSWDRNNRRFYCPPEKCGENVVYHGRVLHNNNLVNVTRRPRYITAIWSPRRGPSVFISSFDFTRRGLYVYGESIDKAEVAREKNRFGTAMISANAKLLTSGFLTRPGDG</sequence>